<evidence type="ECO:0000259" key="2">
    <source>
        <dbReference type="PROSITE" id="PS50103"/>
    </source>
</evidence>
<keyword evidence="1" id="KW-0862">Zinc</keyword>
<keyword evidence="1" id="KW-0863">Zinc-finger</keyword>
<gene>
    <name evidence="3" type="ORF">PINE0816_LOCUS5959</name>
</gene>
<dbReference type="AlphaFoldDB" id="A0A7S0GBH4"/>
<evidence type="ECO:0000256" key="1">
    <source>
        <dbReference type="PROSITE-ProRule" id="PRU00723"/>
    </source>
</evidence>
<evidence type="ECO:0000313" key="3">
    <source>
        <dbReference type="EMBL" id="CAD8409836.1"/>
    </source>
</evidence>
<sequence length="465" mass="53112">MICNFNLKMKVIVKIKSDNHDSSSSPTKAENDTPILIRPDWMLPQSKHHRCHAFTREGRAGCNLGSKCKYSHVFTPTKEVPSISNRSDIFDIYHEYFGFHLKDADIHEKAECMSCRTWYTSGLICPKEGTIYYAAYGSDFHKSPQGVFWYKNSDSAITALAGVIKSALDNRIVKDTSAQNARSIASNSRIKNDVLPFIQRPDWMIPAHKWNKCRPFLSNGARGCNLGVRCTFAHVHMPNEAALPHIETRTDVFFKTYYELFGFSLKESDIKRKVEVTVSGHWYTAGFACPKYGTIYYSAGAYNSYRSSQGLFWYKSFSDAVSALGGIFLIAWGKYHAQSQSHLSPPQKKQRTSSLPPLPAETDLQCLYRKLFPKCNNLSNKSFHVESTHINSKRYFTAMLLSSAEQGKVYAAEGNGGLFYEDKWWYNDEKIARRACFPVLFVELERARKIKCAYSMSRWRKSHHS</sequence>
<proteinExistence type="predicted"/>
<name>A0A7S0GBH4_9STRA</name>
<feature type="domain" description="C3H1-type" evidence="2">
    <location>
        <begin position="50"/>
        <end position="75"/>
    </location>
</feature>
<dbReference type="GO" id="GO:0008270">
    <property type="term" value="F:zinc ion binding"/>
    <property type="evidence" value="ECO:0007669"/>
    <property type="project" value="UniProtKB-KW"/>
</dbReference>
<dbReference type="PROSITE" id="PS50103">
    <property type="entry name" value="ZF_C3H1"/>
    <property type="match status" value="1"/>
</dbReference>
<keyword evidence="1" id="KW-0479">Metal-binding</keyword>
<organism evidence="3">
    <name type="scientific">Proboscia inermis</name>
    <dbReference type="NCBI Taxonomy" id="420281"/>
    <lineage>
        <taxon>Eukaryota</taxon>
        <taxon>Sar</taxon>
        <taxon>Stramenopiles</taxon>
        <taxon>Ochrophyta</taxon>
        <taxon>Bacillariophyta</taxon>
        <taxon>Coscinodiscophyceae</taxon>
        <taxon>Rhizosoleniophycidae</taxon>
        <taxon>Rhizosoleniales</taxon>
        <taxon>Rhizosoleniaceae</taxon>
        <taxon>Proboscia</taxon>
    </lineage>
</organism>
<protein>
    <recommendedName>
        <fullName evidence="2">C3H1-type domain-containing protein</fullName>
    </recommendedName>
</protein>
<dbReference type="SMART" id="SM00356">
    <property type="entry name" value="ZnF_C3H1"/>
    <property type="match status" value="2"/>
</dbReference>
<dbReference type="EMBL" id="HBEL01012454">
    <property type="protein sequence ID" value="CAD8409836.1"/>
    <property type="molecule type" value="Transcribed_RNA"/>
</dbReference>
<feature type="zinc finger region" description="C3H1-type" evidence="1">
    <location>
        <begin position="50"/>
        <end position="75"/>
    </location>
</feature>
<accession>A0A7S0GBH4</accession>
<dbReference type="InterPro" id="IPR000571">
    <property type="entry name" value="Znf_CCCH"/>
</dbReference>
<reference evidence="3" key="1">
    <citation type="submission" date="2021-01" db="EMBL/GenBank/DDBJ databases">
        <authorList>
            <person name="Corre E."/>
            <person name="Pelletier E."/>
            <person name="Niang G."/>
            <person name="Scheremetjew M."/>
            <person name="Finn R."/>
            <person name="Kale V."/>
            <person name="Holt S."/>
            <person name="Cochrane G."/>
            <person name="Meng A."/>
            <person name="Brown T."/>
            <person name="Cohen L."/>
        </authorList>
    </citation>
    <scope>NUCLEOTIDE SEQUENCE</scope>
    <source>
        <strain evidence="3">CCAP1064/1</strain>
    </source>
</reference>